<dbReference type="CDD" id="cd02980">
    <property type="entry name" value="TRX_Fd_family"/>
    <property type="match status" value="1"/>
</dbReference>
<protein>
    <submittedName>
        <fullName evidence="1">(2Fe-2S) ferredoxin domain-containing protein</fullName>
    </submittedName>
</protein>
<gene>
    <name evidence="1" type="ORF">IAG03_07910</name>
</gene>
<sequence length="83" mass="9351">MIELRVCIGSACHLHGAHNVIATFQHLIEEYNLHDQIKFEAAFCMGKCSKTGVSVSLNGEQYRIEAENARSFFKEQILPLAEI</sequence>
<dbReference type="Gene3D" id="3.40.30.10">
    <property type="entry name" value="Glutaredoxin"/>
    <property type="match status" value="1"/>
</dbReference>
<dbReference type="RefSeq" id="WP_249319582.1">
    <property type="nucleotide sequence ID" value="NZ_JACRSN010000010.1"/>
</dbReference>
<comment type="caution">
    <text evidence="1">The sequence shown here is derived from an EMBL/GenBank/DDBJ whole genome shotgun (WGS) entry which is preliminary data.</text>
</comment>
<evidence type="ECO:0000313" key="2">
    <source>
        <dbReference type="Proteomes" id="UP000651482"/>
    </source>
</evidence>
<organism evidence="1 2">
    <name type="scientific">Yeguia hominis</name>
    <dbReference type="NCBI Taxonomy" id="2763662"/>
    <lineage>
        <taxon>Bacteria</taxon>
        <taxon>Bacillati</taxon>
        <taxon>Bacillota</taxon>
        <taxon>Clostridia</taxon>
        <taxon>Eubacteriales</taxon>
        <taxon>Yeguiaceae</taxon>
        <taxon>Yeguia</taxon>
    </lineage>
</organism>
<evidence type="ECO:0000313" key="1">
    <source>
        <dbReference type="EMBL" id="MBC8533928.1"/>
    </source>
</evidence>
<dbReference type="InterPro" id="IPR036249">
    <property type="entry name" value="Thioredoxin-like_sf"/>
</dbReference>
<reference evidence="1" key="1">
    <citation type="submission" date="2020-08" db="EMBL/GenBank/DDBJ databases">
        <title>Genome public.</title>
        <authorList>
            <person name="Liu C."/>
            <person name="Sun Q."/>
        </authorList>
    </citation>
    <scope>NUCLEOTIDE SEQUENCE</scope>
    <source>
        <strain evidence="1">NSJ-40</strain>
    </source>
</reference>
<proteinExistence type="predicted"/>
<dbReference type="Proteomes" id="UP000651482">
    <property type="component" value="Unassembled WGS sequence"/>
</dbReference>
<accession>A0A926HS51</accession>
<name>A0A926HS51_9FIRM</name>
<keyword evidence="2" id="KW-1185">Reference proteome</keyword>
<dbReference type="AlphaFoldDB" id="A0A926HS51"/>
<dbReference type="SUPFAM" id="SSF52833">
    <property type="entry name" value="Thioredoxin-like"/>
    <property type="match status" value="1"/>
</dbReference>
<dbReference type="EMBL" id="JACRSN010000010">
    <property type="protein sequence ID" value="MBC8533928.1"/>
    <property type="molecule type" value="Genomic_DNA"/>
</dbReference>